<feature type="transmembrane region" description="Helical" evidence="8">
    <location>
        <begin position="655"/>
        <end position="679"/>
    </location>
</feature>
<feature type="transmembrane region" description="Helical" evidence="8">
    <location>
        <begin position="192"/>
        <end position="219"/>
    </location>
</feature>
<evidence type="ECO:0000256" key="4">
    <source>
        <dbReference type="ARBA" id="ARBA00022519"/>
    </source>
</evidence>
<keyword evidence="4" id="KW-0997">Cell inner membrane</keyword>
<dbReference type="Gene3D" id="3.30.70.1440">
    <property type="entry name" value="Multidrug efflux transporter AcrB pore domain"/>
    <property type="match status" value="1"/>
</dbReference>
<feature type="transmembrane region" description="Helical" evidence="8">
    <location>
        <begin position="266"/>
        <end position="285"/>
    </location>
</feature>
<dbReference type="AlphaFoldDB" id="A0A225E1U4"/>
<feature type="transmembrane region" description="Helical" evidence="8">
    <location>
        <begin position="116"/>
        <end position="139"/>
    </location>
</feature>
<dbReference type="InterPro" id="IPR027463">
    <property type="entry name" value="AcrB_DN_DC_subdom"/>
</dbReference>
<comment type="caution">
    <text evidence="9">The sequence shown here is derived from an EMBL/GenBank/DDBJ whole genome shotgun (WGS) entry which is preliminary data.</text>
</comment>
<feature type="transmembrane region" description="Helical" evidence="8">
    <location>
        <begin position="732"/>
        <end position="758"/>
    </location>
</feature>
<organism evidence="9 10">
    <name type="scientific">Fimbriiglobus ruber</name>
    <dbReference type="NCBI Taxonomy" id="1908690"/>
    <lineage>
        <taxon>Bacteria</taxon>
        <taxon>Pseudomonadati</taxon>
        <taxon>Planctomycetota</taxon>
        <taxon>Planctomycetia</taxon>
        <taxon>Gemmatales</taxon>
        <taxon>Gemmataceae</taxon>
        <taxon>Fimbriiglobus</taxon>
    </lineage>
</organism>
<evidence type="ECO:0000256" key="3">
    <source>
        <dbReference type="ARBA" id="ARBA00022475"/>
    </source>
</evidence>
<dbReference type="Proteomes" id="UP000214646">
    <property type="component" value="Unassembled WGS sequence"/>
</dbReference>
<dbReference type="RefSeq" id="WP_238602588.1">
    <property type="nucleotide sequence ID" value="NZ_NIDE01000004.1"/>
</dbReference>
<proteinExistence type="predicted"/>
<dbReference type="Pfam" id="PF00873">
    <property type="entry name" value="ACR_tran"/>
    <property type="match status" value="1"/>
</dbReference>
<dbReference type="SUPFAM" id="SSF82714">
    <property type="entry name" value="Multidrug efflux transporter AcrB TolC docking domain, DN and DC subdomains"/>
    <property type="match status" value="1"/>
</dbReference>
<keyword evidence="7 8" id="KW-0472">Membrane</keyword>
<dbReference type="GO" id="GO:0005886">
    <property type="term" value="C:plasma membrane"/>
    <property type="evidence" value="ECO:0007669"/>
    <property type="project" value="UniProtKB-SubCell"/>
</dbReference>
<evidence type="ECO:0000256" key="8">
    <source>
        <dbReference type="SAM" id="Phobius"/>
    </source>
</evidence>
<feature type="transmembrane region" description="Helical" evidence="8">
    <location>
        <begin position="240"/>
        <end position="260"/>
    </location>
</feature>
<evidence type="ECO:0000313" key="9">
    <source>
        <dbReference type="EMBL" id="OWK43449.1"/>
    </source>
</evidence>
<feature type="transmembrane region" description="Helical" evidence="8">
    <location>
        <begin position="63"/>
        <end position="82"/>
    </location>
</feature>
<keyword evidence="2" id="KW-0813">Transport</keyword>
<keyword evidence="10" id="KW-1185">Reference proteome</keyword>
<feature type="transmembrane region" description="Helical" evidence="8">
    <location>
        <begin position="89"/>
        <end position="110"/>
    </location>
</feature>
<dbReference type="Gene3D" id="3.30.70.1320">
    <property type="entry name" value="Multidrug efflux transporter AcrB pore domain like"/>
    <property type="match status" value="1"/>
</dbReference>
<keyword evidence="6 8" id="KW-1133">Transmembrane helix</keyword>
<comment type="subcellular location">
    <subcellularLocation>
        <location evidence="1">Cell inner membrane</location>
        <topology evidence="1">Multi-pass membrane protein</topology>
    </subcellularLocation>
</comment>
<reference evidence="10" key="1">
    <citation type="submission" date="2017-06" db="EMBL/GenBank/DDBJ databases">
        <title>Genome analysis of Fimbriiglobus ruber SP5, the first member of the order Planctomycetales with confirmed chitinolytic capability.</title>
        <authorList>
            <person name="Ravin N.V."/>
            <person name="Rakitin A.L."/>
            <person name="Ivanova A.A."/>
            <person name="Beletsky A.V."/>
            <person name="Kulichevskaya I.S."/>
            <person name="Mardanov A.V."/>
            <person name="Dedysh S.N."/>
        </authorList>
    </citation>
    <scope>NUCLEOTIDE SEQUENCE [LARGE SCALE GENOMIC DNA]</scope>
    <source>
        <strain evidence="10">SP5</strain>
    </source>
</reference>
<accession>A0A225E1U4</accession>
<sequence length="851" mass="92564">MCWFDGMPCVSFGVYQLPGTNALDVADRVREKMEQLRPSFPDGVDYNIAYDTTPYVRESVNDVIRTLIEAVGLVAIVMLVFLQSWRAAIIPLVAVPVAIIGTFAVMMAIGYTLNNISLFGLVLAIGIVVDDAIVVVENVERWMEHGLAPKEAARRAMDEVTGPVIAIALVLSAVFVPCAFITGITGQFFRQFAVTIAVSTAFSALNSLTLSPALAAILLRPRGVYRRDPIGWVMHYGLGWFFWLFNKVFGLGVNVYAWGVGRLCRLSGLVVVSYVGLLVLTVGVVKQAPTGFIPQQDQGRLMVTIQLQDAASLERCGEELLLVEQICRETPGVAHTISTAGMSFVLQANSPNYATMFVILKPFDQRQSPELRDTAIMAKLRKQWKARVPNANVIVNGAAPVPGIGSAGGFKFMVEDRGGVGVSALAARMDDLIRKLKELPTLNSATTQFRPRNPQLYLDIDRTKVASLGVSLDDVNQTLDMFLGSLYVNSYNQFGRHWQVTVQADGEFRNKMEDINLFQVRNKAGQMVPLGTLVKIKEIGGPISVTRYNLYTAAAIVGNVQPGESDGTAIESINKLAEETLPLTMSIEWTELMFMQIRSGNTAIYVFVLAVISVFLALAALYESWALPLAVILVVPLCMLFSVSGILYTGRDVNIFVQIGLVVLVGLACKNAILIVEFARQMRLEGKSRYEATKEASRLRLRPIFMTSFAFIFGVLPLVVASGAGAEMRRSLGVAVFSGMLGVTMFGIFLTPVAFYVVQGLSETPFFKNPEVRAFSSYLTGAGLGAGAGYSFSRVGVAAVQPYVAAAVGCALGLVIIWAVRGITARARGDQPSPPRRLASRIWTRTPREGA</sequence>
<dbReference type="InterPro" id="IPR001036">
    <property type="entry name" value="Acrflvin-R"/>
</dbReference>
<dbReference type="GO" id="GO:0042910">
    <property type="term" value="F:xenobiotic transmembrane transporter activity"/>
    <property type="evidence" value="ECO:0007669"/>
    <property type="project" value="TreeGrafter"/>
</dbReference>
<dbReference type="SUPFAM" id="SSF82693">
    <property type="entry name" value="Multidrug efflux transporter AcrB pore domain, PN1, PN2, PC1 and PC2 subdomains"/>
    <property type="match status" value="2"/>
</dbReference>
<feature type="transmembrane region" description="Helical" evidence="8">
    <location>
        <begin position="628"/>
        <end position="648"/>
    </location>
</feature>
<feature type="transmembrane region" description="Helical" evidence="8">
    <location>
        <begin position="160"/>
        <end position="186"/>
    </location>
</feature>
<dbReference type="Gene3D" id="3.30.70.1430">
    <property type="entry name" value="Multidrug efflux transporter AcrB pore domain"/>
    <property type="match status" value="1"/>
</dbReference>
<evidence type="ECO:0000256" key="1">
    <source>
        <dbReference type="ARBA" id="ARBA00004429"/>
    </source>
</evidence>
<dbReference type="FunFam" id="1.20.1640.10:FF:000001">
    <property type="entry name" value="Efflux pump membrane transporter"/>
    <property type="match status" value="1"/>
</dbReference>
<evidence type="ECO:0000256" key="6">
    <source>
        <dbReference type="ARBA" id="ARBA00022989"/>
    </source>
</evidence>
<dbReference type="Gene3D" id="1.20.1640.10">
    <property type="entry name" value="Multidrug efflux transporter AcrB transmembrane domain"/>
    <property type="match status" value="2"/>
</dbReference>
<dbReference type="PANTHER" id="PTHR32063">
    <property type="match status" value="1"/>
</dbReference>
<evidence type="ECO:0000256" key="5">
    <source>
        <dbReference type="ARBA" id="ARBA00022692"/>
    </source>
</evidence>
<dbReference type="SUPFAM" id="SSF82866">
    <property type="entry name" value="Multidrug efflux transporter AcrB transmembrane domain"/>
    <property type="match status" value="2"/>
</dbReference>
<evidence type="ECO:0000313" key="10">
    <source>
        <dbReference type="Proteomes" id="UP000214646"/>
    </source>
</evidence>
<evidence type="ECO:0000256" key="7">
    <source>
        <dbReference type="ARBA" id="ARBA00023136"/>
    </source>
</evidence>
<dbReference type="Gene3D" id="3.30.2090.10">
    <property type="entry name" value="Multidrug efflux transporter AcrB TolC docking domain, DN and DC subdomains"/>
    <property type="match status" value="1"/>
</dbReference>
<dbReference type="PRINTS" id="PR00702">
    <property type="entry name" value="ACRIFLAVINRP"/>
</dbReference>
<dbReference type="EMBL" id="NIDE01000004">
    <property type="protein sequence ID" value="OWK43449.1"/>
    <property type="molecule type" value="Genomic_DNA"/>
</dbReference>
<protein>
    <submittedName>
        <fullName evidence="9">RND efflux system, inner membrane transporter CmeB</fullName>
    </submittedName>
</protein>
<keyword evidence="5 8" id="KW-0812">Transmembrane</keyword>
<feature type="transmembrane region" description="Helical" evidence="8">
    <location>
        <begin position="800"/>
        <end position="820"/>
    </location>
</feature>
<keyword evidence="3" id="KW-1003">Cell membrane</keyword>
<feature type="transmembrane region" description="Helical" evidence="8">
    <location>
        <begin position="603"/>
        <end position="622"/>
    </location>
</feature>
<name>A0A225E1U4_9BACT</name>
<evidence type="ECO:0000256" key="2">
    <source>
        <dbReference type="ARBA" id="ARBA00022448"/>
    </source>
</evidence>
<feature type="transmembrane region" description="Helical" evidence="8">
    <location>
        <begin position="699"/>
        <end position="720"/>
    </location>
</feature>
<gene>
    <name evidence="9" type="ORF">FRUB_03048</name>
</gene>
<dbReference type="PANTHER" id="PTHR32063:SF11">
    <property type="entry name" value="CATION OR DRUG EFFLUX SYSTEM PROTEIN"/>
    <property type="match status" value="1"/>
</dbReference>